<feature type="compositionally biased region" description="Low complexity" evidence="3">
    <location>
        <begin position="181"/>
        <end position="193"/>
    </location>
</feature>
<dbReference type="OrthoDB" id="76453at2759"/>
<protein>
    <submittedName>
        <fullName evidence="5">Expressed protein</fullName>
    </submittedName>
</protein>
<feature type="compositionally biased region" description="Polar residues" evidence="3">
    <location>
        <begin position="100"/>
        <end position="124"/>
    </location>
</feature>
<dbReference type="GeneID" id="3256322"/>
<dbReference type="OMA" id="HHASAIT"/>
<feature type="compositionally biased region" description="Polar residues" evidence="3">
    <location>
        <begin position="223"/>
        <end position="236"/>
    </location>
</feature>
<reference evidence="5 6" key="1">
    <citation type="journal article" date="2005" name="Science">
        <title>The genome of the basidiomycetous yeast and human pathogen Cryptococcus neoformans.</title>
        <authorList>
            <person name="Loftus B.J."/>
            <person name="Fung E."/>
            <person name="Roncaglia P."/>
            <person name="Rowley D."/>
            <person name="Amedeo P."/>
            <person name="Bruno D."/>
            <person name="Vamathevan J."/>
            <person name="Miranda M."/>
            <person name="Anderson I.J."/>
            <person name="Fraser J.A."/>
            <person name="Allen J.E."/>
            <person name="Bosdet I.E."/>
            <person name="Brent M.R."/>
            <person name="Chiu R."/>
            <person name="Doering T.L."/>
            <person name="Donlin M.J."/>
            <person name="D'Souza C.A."/>
            <person name="Fox D.S."/>
            <person name="Grinberg V."/>
            <person name="Fu J."/>
            <person name="Fukushima M."/>
            <person name="Haas B.J."/>
            <person name="Huang J.C."/>
            <person name="Janbon G."/>
            <person name="Jones S.J."/>
            <person name="Koo H.L."/>
            <person name="Krzywinski M.I."/>
            <person name="Kwon-Chung J.K."/>
            <person name="Lengeler K.B."/>
            <person name="Maiti R."/>
            <person name="Marra M.A."/>
            <person name="Marra R.E."/>
            <person name="Mathewson C.A."/>
            <person name="Mitchell T.G."/>
            <person name="Pertea M."/>
            <person name="Riggs F.R."/>
            <person name="Salzberg S.L."/>
            <person name="Schein J.E."/>
            <person name="Shvartsbeyn A."/>
            <person name="Shin H."/>
            <person name="Shumway M."/>
            <person name="Specht C.A."/>
            <person name="Suh B.B."/>
            <person name="Tenney A."/>
            <person name="Utterback T.R."/>
            <person name="Wickes B.L."/>
            <person name="Wortman J.R."/>
            <person name="Wye N.H."/>
            <person name="Kronstad J.W."/>
            <person name="Lodge J.K."/>
            <person name="Heitman J."/>
            <person name="Davis R.W."/>
            <person name="Fraser C.M."/>
            <person name="Hyman R.W."/>
        </authorList>
    </citation>
    <scope>NUCLEOTIDE SEQUENCE [LARGE SCALE GENOMIC DNA]</scope>
    <source>
        <strain evidence="6">JEC21 / ATCC MYA-565</strain>
    </source>
</reference>
<gene>
    <name evidence="5" type="ordered locus">CNC03520</name>
</gene>
<dbReference type="PaxDb" id="214684-Q5KKC3"/>
<dbReference type="GO" id="GO:0008017">
    <property type="term" value="F:microtubule binding"/>
    <property type="evidence" value="ECO:0007669"/>
    <property type="project" value="InterPro"/>
</dbReference>
<dbReference type="Proteomes" id="UP000002149">
    <property type="component" value="Chromosome 3"/>
</dbReference>
<evidence type="ECO:0000256" key="3">
    <source>
        <dbReference type="SAM" id="MobiDB-lite"/>
    </source>
</evidence>
<proteinExistence type="predicted"/>
<dbReference type="RefSeq" id="XP_569990.1">
    <property type="nucleotide sequence ID" value="XM_569990.2"/>
</dbReference>
<evidence type="ECO:0000259" key="4">
    <source>
        <dbReference type="Pfam" id="PF06657"/>
    </source>
</evidence>
<keyword evidence="2" id="KW-0963">Cytoplasm</keyword>
<accession>Q5KKC3</accession>
<organism evidence="5 6">
    <name type="scientific">Cryptococcus deneoformans (strain JEC21 / ATCC MYA-565)</name>
    <name type="common">Cryptococcus neoformans var. neoformans serotype D</name>
    <dbReference type="NCBI Taxonomy" id="214684"/>
    <lineage>
        <taxon>Eukaryota</taxon>
        <taxon>Fungi</taxon>
        <taxon>Dikarya</taxon>
        <taxon>Basidiomycota</taxon>
        <taxon>Agaricomycotina</taxon>
        <taxon>Tremellomycetes</taxon>
        <taxon>Tremellales</taxon>
        <taxon>Cryptococcaceae</taxon>
        <taxon>Cryptococcus</taxon>
        <taxon>Cryptococcus neoformans species complex</taxon>
    </lineage>
</organism>
<evidence type="ECO:0000256" key="2">
    <source>
        <dbReference type="ARBA" id="ARBA00022490"/>
    </source>
</evidence>
<dbReference type="GO" id="GO:0005737">
    <property type="term" value="C:cytoplasm"/>
    <property type="evidence" value="ECO:0007669"/>
    <property type="project" value="UniProtKB-SubCell"/>
</dbReference>
<evidence type="ECO:0000313" key="6">
    <source>
        <dbReference type="Proteomes" id="UP000002149"/>
    </source>
</evidence>
<evidence type="ECO:0000256" key="1">
    <source>
        <dbReference type="ARBA" id="ARBA00004496"/>
    </source>
</evidence>
<dbReference type="InterPro" id="IPR024957">
    <property type="entry name" value="Cep57_MT-bd_dom"/>
</dbReference>
<sequence>MDPLPIPPSYYDLERRHLEHTIDHDLHSLSLSSLHSSTSSSSSPFHPHDYSNSFISSSSDLSLEYPRAQFSGISTQPTQDVGHGHSYGPSGTPRAARGTNPHSNNFGGGHSTSAGISPVSTTGHHASAITLGTGAFKGRIPKTNSGDQGDGGFDPERSLGRLVGELGRIIGDEKLPKIPNSPFRPRSRSPLPSAANQTIDPSYLAHCNKHLDSRGSGGKTRPKSSNVLHEQAQESGEQSRKKPLGSSTSYNISRTPVTRKTIAKDKVDRLRMLQNEGKKAANASVRKNPDASADVTGMTALMATPAKGLIFDSLENNDDVGGEPAVNIPHTLATLHARLRALEMESSVSRRRVKELEAEVEKANREVDAARRNGEKKTRKSENEKSALEDLVGSLRADLARITLELEQHKALIVELRQANLSNLKNGDRSFSDPSMNHEIAALRREIERLTEEVCRLGCIVAEGIEVRRRTRGESTMNMEKVEMERLAKKLIEENSDFQRVKADVEKRKAAVDQLKKHEAPIHVPLDSANALFTSIPEPQEAKLVMAHNRSHTSPKTPSLSHAKQHDHVQPSPLASKKSSTPSTPRRHKQEREESSRSRRSKPISSSKALDRSVHSPFPSIMGEDLEREFFSPLPNGIEGMNQNAEIKQVTDEMEPGKLPPQTVLARVVAELEGDFQHYKMVYSELADQYKLLDPASVSAKRHVLADHLREVIDLLELKAGQISDLYDLLAFKDKPIHANRRKIDGRKAKSVDDVMRMVKASLGHEVWERLYIDLKKG</sequence>
<feature type="region of interest" description="Disordered" evidence="3">
    <location>
        <begin position="365"/>
        <end position="386"/>
    </location>
</feature>
<dbReference type="KEGG" id="cne:CNC03520"/>
<comment type="subcellular location">
    <subcellularLocation>
        <location evidence="1">Cytoplasm</location>
    </subcellularLocation>
</comment>
<dbReference type="VEuPathDB" id="FungiDB:CNC03520"/>
<feature type="region of interest" description="Disordered" evidence="3">
    <location>
        <begin position="547"/>
        <end position="620"/>
    </location>
</feature>
<keyword evidence="6" id="KW-1185">Reference proteome</keyword>
<feature type="region of interest" description="Disordered" evidence="3">
    <location>
        <begin position="73"/>
        <end position="159"/>
    </location>
</feature>
<dbReference type="Pfam" id="PF06657">
    <property type="entry name" value="Cep57_MT_bd"/>
    <property type="match status" value="1"/>
</dbReference>
<feature type="compositionally biased region" description="Polar residues" evidence="3">
    <location>
        <begin position="245"/>
        <end position="258"/>
    </location>
</feature>
<dbReference type="AlphaFoldDB" id="Q5KKC3"/>
<dbReference type="eggNOG" id="ENOG502S31Z">
    <property type="taxonomic scope" value="Eukaryota"/>
</dbReference>
<feature type="region of interest" description="Disordered" evidence="3">
    <location>
        <begin position="173"/>
        <end position="261"/>
    </location>
</feature>
<name>Q5KKC3_CRYD1</name>
<dbReference type="InParanoid" id="Q5KKC3"/>
<feature type="compositionally biased region" description="Polar residues" evidence="3">
    <location>
        <begin position="552"/>
        <end position="562"/>
    </location>
</feature>
<dbReference type="EMBL" id="AE017343">
    <property type="protein sequence ID" value="AAW42683.1"/>
    <property type="molecule type" value="Genomic_DNA"/>
</dbReference>
<dbReference type="HOGENOM" id="CLU_359412_0_0_1"/>
<feature type="domain" description="Cep57 centrosome microtubule-binding" evidence="4">
    <location>
        <begin position="658"/>
        <end position="729"/>
    </location>
</feature>
<evidence type="ECO:0000313" key="5">
    <source>
        <dbReference type="EMBL" id="AAW42683.1"/>
    </source>
</evidence>